<accession>A0A317MWH2</accession>
<feature type="domain" description="Response regulatory" evidence="3">
    <location>
        <begin position="38"/>
        <end position="154"/>
    </location>
</feature>
<dbReference type="Pfam" id="PF00072">
    <property type="entry name" value="Response_reg"/>
    <property type="match status" value="1"/>
</dbReference>
<dbReference type="PANTHER" id="PTHR44591:SF20">
    <property type="entry name" value="PROTEIN PILH"/>
    <property type="match status" value="1"/>
</dbReference>
<dbReference type="SMART" id="SM00448">
    <property type="entry name" value="REC"/>
    <property type="match status" value="1"/>
</dbReference>
<dbReference type="Proteomes" id="UP000246569">
    <property type="component" value="Unassembled WGS sequence"/>
</dbReference>
<dbReference type="InterPro" id="IPR001789">
    <property type="entry name" value="Sig_transdc_resp-reg_receiver"/>
</dbReference>
<dbReference type="SUPFAM" id="SSF52172">
    <property type="entry name" value="CheY-like"/>
    <property type="match status" value="1"/>
</dbReference>
<evidence type="ECO:0000313" key="5">
    <source>
        <dbReference type="Proteomes" id="UP000246569"/>
    </source>
</evidence>
<protein>
    <submittedName>
        <fullName evidence="4">Twitching motility two-component system response regulator PilH</fullName>
    </submittedName>
</protein>
<dbReference type="PANTHER" id="PTHR44591">
    <property type="entry name" value="STRESS RESPONSE REGULATOR PROTEIN 1"/>
    <property type="match status" value="1"/>
</dbReference>
<keyword evidence="1 2" id="KW-0597">Phosphoprotein</keyword>
<evidence type="ECO:0000256" key="1">
    <source>
        <dbReference type="ARBA" id="ARBA00022553"/>
    </source>
</evidence>
<dbReference type="AlphaFoldDB" id="A0A317MWH2"/>
<dbReference type="InterPro" id="IPR011006">
    <property type="entry name" value="CheY-like_superfamily"/>
</dbReference>
<dbReference type="GO" id="GO:0000160">
    <property type="term" value="P:phosphorelay signal transduction system"/>
    <property type="evidence" value="ECO:0007669"/>
    <property type="project" value="InterPro"/>
</dbReference>
<dbReference type="Gene3D" id="3.40.50.2300">
    <property type="match status" value="1"/>
</dbReference>
<evidence type="ECO:0000313" key="4">
    <source>
        <dbReference type="EMBL" id="PWV62324.1"/>
    </source>
</evidence>
<dbReference type="EMBL" id="QGTJ01000004">
    <property type="protein sequence ID" value="PWV62324.1"/>
    <property type="molecule type" value="Genomic_DNA"/>
</dbReference>
<evidence type="ECO:0000256" key="2">
    <source>
        <dbReference type="PROSITE-ProRule" id="PRU00169"/>
    </source>
</evidence>
<dbReference type="PROSITE" id="PS50110">
    <property type="entry name" value="RESPONSE_REGULATORY"/>
    <property type="match status" value="1"/>
</dbReference>
<feature type="modified residue" description="4-aspartylphosphate" evidence="2">
    <location>
        <position position="87"/>
    </location>
</feature>
<reference evidence="4 5" key="1">
    <citation type="submission" date="2018-05" db="EMBL/GenBank/DDBJ databases">
        <title>Genomic Encyclopedia of Type Strains, Phase IV (KMG-IV): sequencing the most valuable type-strain genomes for metagenomic binning, comparative biology and taxonomic classification.</title>
        <authorList>
            <person name="Goeker M."/>
        </authorList>
    </citation>
    <scope>NUCLEOTIDE SEQUENCE [LARGE SCALE GENOMIC DNA]</scope>
    <source>
        <strain evidence="4 5">DSM 23606</strain>
    </source>
</reference>
<proteinExistence type="predicted"/>
<dbReference type="InterPro" id="IPR050595">
    <property type="entry name" value="Bact_response_regulator"/>
</dbReference>
<gene>
    <name evidence="4" type="ORF">C7443_104119</name>
</gene>
<comment type="caution">
    <text evidence="4">The sequence shown here is derived from an EMBL/GenBank/DDBJ whole genome shotgun (WGS) entry which is preliminary data.</text>
</comment>
<evidence type="ECO:0000259" key="3">
    <source>
        <dbReference type="PROSITE" id="PS50110"/>
    </source>
</evidence>
<sequence>MPSSSMSTSHAEHAVIWSCAMDASCRYRGRTWNITMARILIIDDSPTEIFALTRILEGRGHQITSACNAEEGIARAHSEKPDLILMDVVMPGMNGFQATRKLAKSPETAHIPIIMVTTKDQETDRIWGLRQGAQEYIVKPPSEAELLGKVDVLLSRAH</sequence>
<name>A0A317MWH2_9GAMM</name>
<organism evidence="4 5">
    <name type="scientific">Plasticicumulans acidivorans</name>
    <dbReference type="NCBI Taxonomy" id="886464"/>
    <lineage>
        <taxon>Bacteria</taxon>
        <taxon>Pseudomonadati</taxon>
        <taxon>Pseudomonadota</taxon>
        <taxon>Gammaproteobacteria</taxon>
        <taxon>Candidatus Competibacteraceae</taxon>
        <taxon>Plasticicumulans</taxon>
    </lineage>
</organism>
<keyword evidence="5" id="KW-1185">Reference proteome</keyword>